<dbReference type="Pfam" id="PF23329">
    <property type="entry name" value="EF_HAND_1_PLCG"/>
    <property type="match status" value="1"/>
</dbReference>
<dbReference type="CDD" id="cd08592">
    <property type="entry name" value="PI-PLCc_gamma"/>
    <property type="match status" value="1"/>
</dbReference>
<evidence type="ECO:0000256" key="11">
    <source>
        <dbReference type="ARBA" id="ARBA00023224"/>
    </source>
</evidence>
<dbReference type="InterPro" id="IPR016279">
    <property type="entry name" value="PLC-gamma"/>
</dbReference>
<evidence type="ECO:0000256" key="13">
    <source>
        <dbReference type="ARBA" id="ARBA00023674"/>
    </source>
</evidence>
<dbReference type="Gene3D" id="2.30.29.30">
    <property type="entry name" value="Pleckstrin-homology domain (PH domain)/Phosphotyrosine-binding domain (PTB)"/>
    <property type="match status" value="1"/>
</dbReference>
<protein>
    <recommendedName>
        <fullName evidence="2 16">Phosphoinositide phospholipase C</fullName>
        <ecNumber evidence="2 16">3.1.4.11</ecNumber>
    </recommendedName>
</protein>
<dbReference type="GO" id="GO:0004435">
    <property type="term" value="F:phosphatidylinositol-4,5-bisphosphate phospholipase C activity"/>
    <property type="evidence" value="ECO:0007669"/>
    <property type="project" value="UniProtKB-EC"/>
</dbReference>
<feature type="domain" description="PI-PLC Y-box" evidence="21">
    <location>
        <begin position="867"/>
        <end position="979"/>
    </location>
</feature>
<feature type="domain" description="SH2" evidence="17">
    <location>
        <begin position="593"/>
        <end position="682"/>
    </location>
</feature>
<evidence type="ECO:0000256" key="14">
    <source>
        <dbReference type="PROSITE-ProRule" id="PRU00191"/>
    </source>
</evidence>
<dbReference type="FunFam" id="3.30.505.10:FF:000009">
    <property type="entry name" value="1-phosphatidylinositol 4,5-bisphosphate phosphodiesterase gamma"/>
    <property type="match status" value="1"/>
</dbReference>
<reference evidence="22" key="3">
    <citation type="submission" date="2025-09" db="UniProtKB">
        <authorList>
            <consortium name="Ensembl"/>
        </authorList>
    </citation>
    <scope>IDENTIFICATION</scope>
</reference>
<dbReference type="FunFam" id="2.30.29.30:FF:000168">
    <property type="entry name" value="1-phosphatidylinositol 4,5-bisphosphate phosphodiesterase gamma"/>
    <property type="match status" value="1"/>
</dbReference>
<dbReference type="InterPro" id="IPR017946">
    <property type="entry name" value="PLC-like_Pdiesterase_TIM-brl"/>
</dbReference>
<dbReference type="SMART" id="SM00233">
    <property type="entry name" value="PH"/>
    <property type="match status" value="2"/>
</dbReference>
<name>A0A8C7T109_ONCMY</name>
<keyword evidence="9 14" id="KW-0727">SH2 domain</keyword>
<keyword evidence="23" id="KW-1185">Reference proteome</keyword>
<evidence type="ECO:0000256" key="4">
    <source>
        <dbReference type="ARBA" id="ARBA00022553"/>
    </source>
</evidence>
<dbReference type="EC" id="3.1.4.11" evidence="2 16"/>
<dbReference type="InterPro" id="IPR057061">
    <property type="entry name" value="PLCG_EF-hand_2"/>
</dbReference>
<dbReference type="InterPro" id="IPR011992">
    <property type="entry name" value="EF-hand-dom_pair"/>
</dbReference>
<dbReference type="GeneTree" id="ENSGT00940000157517"/>
<evidence type="ECO:0000256" key="9">
    <source>
        <dbReference type="ARBA" id="ARBA00022999"/>
    </source>
</evidence>
<evidence type="ECO:0000313" key="23">
    <source>
        <dbReference type="Proteomes" id="UP000694395"/>
    </source>
</evidence>
<dbReference type="GO" id="GO:0032587">
    <property type="term" value="C:ruffle membrane"/>
    <property type="evidence" value="ECO:0007669"/>
    <property type="project" value="TreeGrafter"/>
</dbReference>
<dbReference type="AlphaFoldDB" id="A0A8C7T109"/>
<feature type="domain" description="C2" evidence="20">
    <location>
        <begin position="973"/>
        <end position="1105"/>
    </location>
</feature>
<evidence type="ECO:0000256" key="15">
    <source>
        <dbReference type="PROSITE-ProRule" id="PRU00192"/>
    </source>
</evidence>
<feature type="domain" description="SH2" evidence="17">
    <location>
        <begin position="478"/>
        <end position="582"/>
    </location>
</feature>
<dbReference type="CDD" id="cd09932">
    <property type="entry name" value="SH2_C-SH2_PLC_gamma_like"/>
    <property type="match status" value="1"/>
</dbReference>
<dbReference type="CDD" id="cd13362">
    <property type="entry name" value="PH_PLC_gamma"/>
    <property type="match status" value="1"/>
</dbReference>
<dbReference type="Gene3D" id="3.20.20.190">
    <property type="entry name" value="Phosphatidylinositol (PI) phosphodiesterase"/>
    <property type="match status" value="2"/>
</dbReference>
<feature type="domain" description="PH" evidence="19">
    <location>
        <begin position="1"/>
        <end position="132"/>
    </location>
</feature>
<dbReference type="Pfam" id="PF00017">
    <property type="entry name" value="SH2"/>
    <property type="match status" value="2"/>
</dbReference>
<dbReference type="FunFam" id="2.30.30.40:FF:000119">
    <property type="entry name" value="1-phosphatidylinositol 4,5-bisphosphate phosphodiesterase gamma"/>
    <property type="match status" value="1"/>
</dbReference>
<evidence type="ECO:0000256" key="8">
    <source>
        <dbReference type="ARBA" id="ARBA00022963"/>
    </source>
</evidence>
<dbReference type="PROSITE" id="PS50008">
    <property type="entry name" value="PIPLC_Y_DOMAIN"/>
    <property type="match status" value="1"/>
</dbReference>
<dbReference type="CDD" id="cd10341">
    <property type="entry name" value="SH2_N-SH2_PLC_gamma_like"/>
    <property type="match status" value="1"/>
</dbReference>
<evidence type="ECO:0000256" key="16">
    <source>
        <dbReference type="RuleBase" id="RU361133"/>
    </source>
</evidence>
<dbReference type="SMART" id="SM00252">
    <property type="entry name" value="SH2"/>
    <property type="match status" value="2"/>
</dbReference>
<dbReference type="SMART" id="SM00239">
    <property type="entry name" value="C2"/>
    <property type="match status" value="1"/>
</dbReference>
<dbReference type="PANTHER" id="PTHR10336">
    <property type="entry name" value="PHOSPHOINOSITIDE-SPECIFIC PHOSPHOLIPASE C FAMILY PROTEIN"/>
    <property type="match status" value="1"/>
</dbReference>
<dbReference type="Pfam" id="PF00387">
    <property type="entry name" value="PI-PLC-Y"/>
    <property type="match status" value="1"/>
</dbReference>
<dbReference type="PRINTS" id="PR00401">
    <property type="entry name" value="SH2DOMAIN"/>
</dbReference>
<dbReference type="SUPFAM" id="SSF50044">
    <property type="entry name" value="SH3-domain"/>
    <property type="match status" value="1"/>
</dbReference>
<dbReference type="Ensembl" id="ENSOMYT00000083889.2">
    <property type="protein sequence ID" value="ENSOMYP00000077072.1"/>
    <property type="gene ID" value="ENSOMYG00000034841.2"/>
</dbReference>
<keyword evidence="12" id="KW-0449">Lipoprotein</keyword>
<dbReference type="GO" id="GO:0010634">
    <property type="term" value="P:positive regulation of epithelial cell migration"/>
    <property type="evidence" value="ECO:0007669"/>
    <property type="project" value="TreeGrafter"/>
</dbReference>
<dbReference type="InterPro" id="IPR011993">
    <property type="entry name" value="PH-like_dom_sf"/>
</dbReference>
<dbReference type="PRINTS" id="PR00390">
    <property type="entry name" value="PHPHLIPASEC"/>
</dbReference>
<dbReference type="Pfam" id="PF00388">
    <property type="entry name" value="PI-PLC-X"/>
    <property type="match status" value="1"/>
</dbReference>
<evidence type="ECO:0000256" key="7">
    <source>
        <dbReference type="ARBA" id="ARBA00022837"/>
    </source>
</evidence>
<keyword evidence="8 16" id="KW-0442">Lipid degradation</keyword>
<accession>A0A8C7T109</accession>
<dbReference type="InterPro" id="IPR001849">
    <property type="entry name" value="PH_domain"/>
</dbReference>
<dbReference type="SUPFAM" id="SSF51695">
    <property type="entry name" value="PLC-like phosphodiesterases"/>
    <property type="match status" value="1"/>
</dbReference>
<dbReference type="CDD" id="cd00275">
    <property type="entry name" value="C2_PLC_like"/>
    <property type="match status" value="1"/>
</dbReference>
<dbReference type="PROSITE" id="PS50004">
    <property type="entry name" value="C2"/>
    <property type="match status" value="1"/>
</dbReference>
<dbReference type="Pfam" id="PF23583">
    <property type="entry name" value="EF_HAND_2_PLCG"/>
    <property type="match status" value="1"/>
</dbReference>
<feature type="domain" description="SH3" evidence="18">
    <location>
        <begin position="711"/>
        <end position="771"/>
    </location>
</feature>
<dbReference type="InterPro" id="IPR035892">
    <property type="entry name" value="C2_domain_sf"/>
</dbReference>
<dbReference type="InterPro" id="IPR035023">
    <property type="entry name" value="PLC-gamma_C-SH2"/>
</dbReference>
<organism evidence="22 23">
    <name type="scientific">Oncorhynchus mykiss</name>
    <name type="common">Rainbow trout</name>
    <name type="synonym">Salmo gairdneri</name>
    <dbReference type="NCBI Taxonomy" id="8022"/>
    <lineage>
        <taxon>Eukaryota</taxon>
        <taxon>Metazoa</taxon>
        <taxon>Chordata</taxon>
        <taxon>Craniata</taxon>
        <taxon>Vertebrata</taxon>
        <taxon>Euteleostomi</taxon>
        <taxon>Actinopterygii</taxon>
        <taxon>Neopterygii</taxon>
        <taxon>Teleostei</taxon>
        <taxon>Protacanthopterygii</taxon>
        <taxon>Salmoniformes</taxon>
        <taxon>Salmonidae</taxon>
        <taxon>Salmoninae</taxon>
        <taxon>Oncorhynchus</taxon>
    </lineage>
</organism>
<dbReference type="InterPro" id="IPR035024">
    <property type="entry name" value="PLC-gamma_N-SH2"/>
</dbReference>
<dbReference type="SUPFAM" id="SSF50729">
    <property type="entry name" value="PH domain-like"/>
    <property type="match status" value="1"/>
</dbReference>
<keyword evidence="11" id="KW-0807">Transducer</keyword>
<dbReference type="PRINTS" id="PR00452">
    <property type="entry name" value="SH3DOMAIN"/>
</dbReference>
<sequence length="1175" mass="137130">MAGPGRSQQGELTEYKKSLIKRDLEMGIVMTVFRQKVERLTVQVIMETRQVAWTRTADKNDGVLDLSEIREIRPGRNSKDFERFRDGRDKHDDNTCFTIFYGSQFVLNTISLGADTVDDADKWLTGLELLRQETLVAPTPDIIESWLRKQMYSINQTKKNRITLKEVKSLLPQLNYKVPGTRSLKEKFSEIGARKDVLNFEQFHKFYNILMFDQKDILEEFKRESCKVRSSFLSIMKLESWANDLNQVRELMTTFIDDTMRKTNDPEFTVSEFLSFLFSKENSIWDEKYSEMCNLDMNNPLSHYWINSSHNTYLTGDQLRSESSTEAYIRCLRLGCRCVELDCWEGPGEPIIYHGWTRTTKIKFEDVVKAINDHAFVTSEYPVVLSIEEHCPIEQQRQMARIFREVFQDKLLMEPVELMAEQLPSPTQLKGKIILKHKKLSVEGGISRKDFRKGEKQGDLHIWDPVDQSPELHTSEPWFHGRMSEGRQTAERLLQEFCAESGGRDGTFLVRESDTFVTDFTLSFWRSGRVQHCRIRSGSEGGHTFYFLTDNLHFPSVYSLIQHYRDMPLRCHDFDLRLTEAVPRPNPHLLEGWFYSNLSRGEAEDYLLRIPRDGAFLIRQREESDSYAITFRGDGKVKHCRIQKDGSMYVLGTTTEFESLVELVNYFRKKPLYRKIKLRYPVTLELVSRFNCASLYDIKMYVEPNEIEPSLPKSTVKALYDYRPMRPDELNFCKGALIHSVSKDSDGWWKGDYGGKLQLFFPANYVEEVSNNIKVMEDNPLGDMCKGVVDISKCNVVRSAKNGKSHVMTLQMSDYDSKIHFDFAAESLEDLFEWYQVAWDITQREITKQHNKQLEEVEKSEEVAMEMSDLVVYCQPRSKEKDRFVNYCYKEIRSFVENKIPAKNKTPDFLKYNRKSLSRTYPKGQRVDSSNYDPYPLWACGCHMVALNFQTADKYTQLNSALFSLNGHTGYVLQPEMMRSDTYDPHLEKRKVKFTLTVRVIAARHLPKPGRSIASPFVETELCGHTEDNKFKTVVYRDNGLNPVWKAPPEPVTFPVHEPELTFLRFVVNEEDMFSDPNFLAPSFTHFYTSWRLYWSTLMCSSLCLSANQKAEEELYSSSNQLRRRQAEINNEIFLYDTHTSLQRSAPPQLRDDLMREFSTNETQLQKIQDTCKQK</sequence>
<evidence type="ECO:0000256" key="2">
    <source>
        <dbReference type="ARBA" id="ARBA00012368"/>
    </source>
</evidence>
<keyword evidence="7" id="KW-0106">Calcium</keyword>
<comment type="cofactor">
    <cofactor evidence="1">
        <name>Ca(2+)</name>
        <dbReference type="ChEBI" id="CHEBI:29108"/>
    </cofactor>
</comment>
<dbReference type="FunFam" id="3.20.20.190:FF:000012">
    <property type="entry name" value="1-phosphatidylinositol 4,5-bisphosphate phosphodiesterase gamma"/>
    <property type="match status" value="1"/>
</dbReference>
<dbReference type="FunFam" id="3.30.505.10:FF:000011">
    <property type="entry name" value="1-phosphatidylinositol 4,5-bisphosphate phosphodiesterase gamma"/>
    <property type="match status" value="1"/>
</dbReference>
<dbReference type="PIRSF" id="PIRSF000952">
    <property type="entry name" value="PLC-gamma"/>
    <property type="match status" value="1"/>
</dbReference>
<dbReference type="InterPro" id="IPR001192">
    <property type="entry name" value="PI-PLC_fam"/>
</dbReference>
<evidence type="ECO:0000259" key="17">
    <source>
        <dbReference type="PROSITE" id="PS50001"/>
    </source>
</evidence>
<keyword evidence="5" id="KW-0677">Repeat</keyword>
<dbReference type="InterPro" id="IPR001452">
    <property type="entry name" value="SH3_domain"/>
</dbReference>
<evidence type="ECO:0000256" key="6">
    <source>
        <dbReference type="ARBA" id="ARBA00022801"/>
    </source>
</evidence>
<dbReference type="InterPro" id="IPR001711">
    <property type="entry name" value="PLipase_C_Pinositol-sp_Y"/>
</dbReference>
<dbReference type="Gene3D" id="3.30.505.10">
    <property type="entry name" value="SH2 domain"/>
    <property type="match status" value="2"/>
</dbReference>
<dbReference type="PROSITE" id="PS50003">
    <property type="entry name" value="PH_DOMAIN"/>
    <property type="match status" value="1"/>
</dbReference>
<dbReference type="SMART" id="SM00326">
    <property type="entry name" value="SH3"/>
    <property type="match status" value="1"/>
</dbReference>
<evidence type="ECO:0000256" key="1">
    <source>
        <dbReference type="ARBA" id="ARBA00001913"/>
    </source>
</evidence>
<evidence type="ECO:0000256" key="3">
    <source>
        <dbReference type="ARBA" id="ARBA00022443"/>
    </source>
</evidence>
<keyword evidence="6 16" id="KW-0378">Hydrolase</keyword>
<dbReference type="Gene3D" id="2.60.40.150">
    <property type="entry name" value="C2 domain"/>
    <property type="match status" value="1"/>
</dbReference>
<evidence type="ECO:0000256" key="5">
    <source>
        <dbReference type="ARBA" id="ARBA00022737"/>
    </source>
</evidence>
<dbReference type="PANTHER" id="PTHR10336:SF25">
    <property type="entry name" value="1-PHOSPHATIDYLINOSITOL 4,5-BISPHOSPHATE PHOSPHODIESTERASE GAMMA-2"/>
    <property type="match status" value="1"/>
</dbReference>
<dbReference type="SUPFAM" id="SSF55550">
    <property type="entry name" value="SH2 domain"/>
    <property type="match status" value="2"/>
</dbReference>
<dbReference type="InterPro" id="IPR000909">
    <property type="entry name" value="PLipase_C_PInositol-sp_X_dom"/>
</dbReference>
<keyword evidence="4" id="KW-0597">Phosphoprotein</keyword>
<evidence type="ECO:0000256" key="10">
    <source>
        <dbReference type="ARBA" id="ARBA00023098"/>
    </source>
</evidence>
<dbReference type="InterPro" id="IPR056586">
    <property type="entry name" value="EF-hand_PLCG1"/>
</dbReference>
<dbReference type="InterPro" id="IPR036028">
    <property type="entry name" value="SH3-like_dom_sf"/>
</dbReference>
<evidence type="ECO:0000259" key="21">
    <source>
        <dbReference type="PROSITE" id="PS50008"/>
    </source>
</evidence>
<evidence type="ECO:0000259" key="18">
    <source>
        <dbReference type="PROSITE" id="PS50002"/>
    </source>
</evidence>
<dbReference type="SUPFAM" id="SSF49562">
    <property type="entry name" value="C2 domain (Calcium/lipid-binding domain, CaLB)"/>
    <property type="match status" value="1"/>
</dbReference>
<dbReference type="PROSITE" id="PS50001">
    <property type="entry name" value="SH2"/>
    <property type="match status" value="2"/>
</dbReference>
<dbReference type="SUPFAM" id="SSF47473">
    <property type="entry name" value="EF-hand"/>
    <property type="match status" value="1"/>
</dbReference>
<keyword evidence="10 16" id="KW-0443">Lipid metabolism</keyword>
<evidence type="ECO:0000259" key="19">
    <source>
        <dbReference type="PROSITE" id="PS50003"/>
    </source>
</evidence>
<dbReference type="GO" id="GO:0051209">
    <property type="term" value="P:release of sequestered calcium ion into cytosol"/>
    <property type="evidence" value="ECO:0007669"/>
    <property type="project" value="TreeGrafter"/>
</dbReference>
<dbReference type="InterPro" id="IPR000980">
    <property type="entry name" value="SH2"/>
</dbReference>
<evidence type="ECO:0000256" key="12">
    <source>
        <dbReference type="ARBA" id="ARBA00023288"/>
    </source>
</evidence>
<dbReference type="SMART" id="SM00149">
    <property type="entry name" value="PLCYc"/>
    <property type="match status" value="1"/>
</dbReference>
<dbReference type="Proteomes" id="UP000694395">
    <property type="component" value="Chromosome 1"/>
</dbReference>
<dbReference type="GO" id="GO:0046488">
    <property type="term" value="P:phosphatidylinositol metabolic process"/>
    <property type="evidence" value="ECO:0007669"/>
    <property type="project" value="TreeGrafter"/>
</dbReference>
<dbReference type="InterPro" id="IPR036860">
    <property type="entry name" value="SH2_dom_sf"/>
</dbReference>
<comment type="catalytic activity">
    <reaction evidence="13">
        <text>a 1,2-diacyl-sn-glycero-3-phospho-(1D-myo-inositol-4,5-bisphosphate) + H2O = 1D-myo-inositol 1,4,5-trisphosphate + a 1,2-diacyl-sn-glycerol + H(+)</text>
        <dbReference type="Rhea" id="RHEA:33179"/>
        <dbReference type="ChEBI" id="CHEBI:15377"/>
        <dbReference type="ChEBI" id="CHEBI:15378"/>
        <dbReference type="ChEBI" id="CHEBI:17815"/>
        <dbReference type="ChEBI" id="CHEBI:58456"/>
        <dbReference type="ChEBI" id="CHEBI:203600"/>
        <dbReference type="EC" id="3.1.4.11"/>
    </reaction>
    <physiologicalReaction direction="left-to-right" evidence="13">
        <dbReference type="Rhea" id="RHEA:33180"/>
    </physiologicalReaction>
</comment>
<dbReference type="Pfam" id="PF00018">
    <property type="entry name" value="SH3_1"/>
    <property type="match status" value="1"/>
</dbReference>
<dbReference type="InterPro" id="IPR000008">
    <property type="entry name" value="C2_dom"/>
</dbReference>
<dbReference type="SMART" id="SM00148">
    <property type="entry name" value="PLCXc"/>
    <property type="match status" value="1"/>
</dbReference>
<reference evidence="22" key="1">
    <citation type="submission" date="2020-07" db="EMBL/GenBank/DDBJ databases">
        <title>A long reads based de novo assembly of the rainbow trout Arlee double haploid line genome.</title>
        <authorList>
            <person name="Gao G."/>
            <person name="Palti Y."/>
        </authorList>
    </citation>
    <scope>NUCLEOTIDE SEQUENCE [LARGE SCALE GENOMIC DNA]</scope>
</reference>
<dbReference type="Gene3D" id="2.30.30.40">
    <property type="entry name" value="SH3 Domains"/>
    <property type="match status" value="1"/>
</dbReference>
<keyword evidence="3 15" id="KW-0728">SH3 domain</keyword>
<dbReference type="GO" id="GO:0048015">
    <property type="term" value="P:phosphatidylinositol-mediated signaling"/>
    <property type="evidence" value="ECO:0007669"/>
    <property type="project" value="TreeGrafter"/>
</dbReference>
<evidence type="ECO:0000313" key="22">
    <source>
        <dbReference type="Ensembl" id="ENSOMYP00000077072.1"/>
    </source>
</evidence>
<dbReference type="PROSITE" id="PS50002">
    <property type="entry name" value="SH3"/>
    <property type="match status" value="1"/>
</dbReference>
<dbReference type="PROSITE" id="PS50007">
    <property type="entry name" value="PIPLC_X_DOMAIN"/>
    <property type="match status" value="1"/>
</dbReference>
<dbReference type="Pfam" id="PF00168">
    <property type="entry name" value="C2"/>
    <property type="match status" value="1"/>
</dbReference>
<evidence type="ECO:0000259" key="20">
    <source>
        <dbReference type="PROSITE" id="PS50004"/>
    </source>
</evidence>
<proteinExistence type="predicted"/>
<dbReference type="GO" id="GO:0009395">
    <property type="term" value="P:phospholipid catabolic process"/>
    <property type="evidence" value="ECO:0007669"/>
    <property type="project" value="InterPro"/>
</dbReference>
<reference evidence="22" key="2">
    <citation type="submission" date="2025-08" db="UniProtKB">
        <authorList>
            <consortium name="Ensembl"/>
        </authorList>
    </citation>
    <scope>IDENTIFICATION</scope>
</reference>